<proteinExistence type="predicted"/>
<dbReference type="EMBL" id="MU854438">
    <property type="protein sequence ID" value="KAK4038134.1"/>
    <property type="molecule type" value="Genomic_DNA"/>
</dbReference>
<dbReference type="GO" id="GO:0003950">
    <property type="term" value="F:NAD+ poly-ADP-ribosyltransferase activity"/>
    <property type="evidence" value="ECO:0007669"/>
    <property type="project" value="InterPro"/>
</dbReference>
<dbReference type="Proteomes" id="UP001303115">
    <property type="component" value="Unassembled WGS sequence"/>
</dbReference>
<sequence length="176" mass="19538">MAKRKVHTNIAPCKLGTPAPLFRYHGTRRACLIGNENPGPGRYLQTCLNTECNVCQILRNSFQLGFSSPNAMFGRGIYSSTCFSMVFNITADVYAKNRHVRSEIHAMLVCAVVLGKPAEVYQADHNFDQTYGSRFDSAATIAENSSVLHPETIVYSEDAIIPMGLITYTRTGWVPR</sequence>
<feature type="domain" description="PARP catalytic" evidence="1">
    <location>
        <begin position="53"/>
        <end position="164"/>
    </location>
</feature>
<accession>A0AAN6SPC7</accession>
<name>A0AAN6SPC7_9PEZI</name>
<comment type="caution">
    <text evidence="2">The sequence shown here is derived from an EMBL/GenBank/DDBJ whole genome shotgun (WGS) entry which is preliminary data.</text>
</comment>
<evidence type="ECO:0000313" key="2">
    <source>
        <dbReference type="EMBL" id="KAK4038134.1"/>
    </source>
</evidence>
<organism evidence="2 3">
    <name type="scientific">Parachaetomium inaequale</name>
    <dbReference type="NCBI Taxonomy" id="2588326"/>
    <lineage>
        <taxon>Eukaryota</taxon>
        <taxon>Fungi</taxon>
        <taxon>Dikarya</taxon>
        <taxon>Ascomycota</taxon>
        <taxon>Pezizomycotina</taxon>
        <taxon>Sordariomycetes</taxon>
        <taxon>Sordariomycetidae</taxon>
        <taxon>Sordariales</taxon>
        <taxon>Chaetomiaceae</taxon>
        <taxon>Parachaetomium</taxon>
    </lineage>
</organism>
<evidence type="ECO:0000313" key="3">
    <source>
        <dbReference type="Proteomes" id="UP001303115"/>
    </source>
</evidence>
<protein>
    <recommendedName>
        <fullName evidence="1">PARP catalytic domain-containing protein</fullName>
    </recommendedName>
</protein>
<evidence type="ECO:0000259" key="1">
    <source>
        <dbReference type="Pfam" id="PF00644"/>
    </source>
</evidence>
<keyword evidence="3" id="KW-1185">Reference proteome</keyword>
<dbReference type="AlphaFoldDB" id="A0AAN6SPC7"/>
<dbReference type="Pfam" id="PF00644">
    <property type="entry name" value="PARP"/>
    <property type="match status" value="1"/>
</dbReference>
<dbReference type="Gene3D" id="3.90.228.10">
    <property type="match status" value="1"/>
</dbReference>
<dbReference type="SUPFAM" id="SSF56399">
    <property type="entry name" value="ADP-ribosylation"/>
    <property type="match status" value="1"/>
</dbReference>
<reference evidence="3" key="1">
    <citation type="journal article" date="2023" name="Mol. Phylogenet. Evol.">
        <title>Genome-scale phylogeny and comparative genomics of the fungal order Sordariales.</title>
        <authorList>
            <person name="Hensen N."/>
            <person name="Bonometti L."/>
            <person name="Westerberg I."/>
            <person name="Brannstrom I.O."/>
            <person name="Guillou S."/>
            <person name="Cros-Aarteil S."/>
            <person name="Calhoun S."/>
            <person name="Haridas S."/>
            <person name="Kuo A."/>
            <person name="Mondo S."/>
            <person name="Pangilinan J."/>
            <person name="Riley R."/>
            <person name="LaButti K."/>
            <person name="Andreopoulos B."/>
            <person name="Lipzen A."/>
            <person name="Chen C."/>
            <person name="Yan M."/>
            <person name="Daum C."/>
            <person name="Ng V."/>
            <person name="Clum A."/>
            <person name="Steindorff A."/>
            <person name="Ohm R.A."/>
            <person name="Martin F."/>
            <person name="Silar P."/>
            <person name="Natvig D.O."/>
            <person name="Lalanne C."/>
            <person name="Gautier V."/>
            <person name="Ament-Velasquez S.L."/>
            <person name="Kruys A."/>
            <person name="Hutchinson M.I."/>
            <person name="Powell A.J."/>
            <person name="Barry K."/>
            <person name="Miller A.N."/>
            <person name="Grigoriev I.V."/>
            <person name="Debuchy R."/>
            <person name="Gladieux P."/>
            <person name="Hiltunen Thoren M."/>
            <person name="Johannesson H."/>
        </authorList>
    </citation>
    <scope>NUCLEOTIDE SEQUENCE [LARGE SCALE GENOMIC DNA]</scope>
    <source>
        <strain evidence="3">CBS 284.82</strain>
    </source>
</reference>
<gene>
    <name evidence="2" type="ORF">C8A01DRAFT_17747</name>
</gene>
<dbReference type="InterPro" id="IPR012317">
    <property type="entry name" value="Poly(ADP-ribose)pol_cat_dom"/>
</dbReference>